<protein>
    <recommendedName>
        <fullName evidence="3">SMI1/KNR4 family protein</fullName>
    </recommendedName>
</protein>
<dbReference type="RefSeq" id="WP_152891080.1">
    <property type="nucleotide sequence ID" value="NZ_WHJC01000236.1"/>
</dbReference>
<dbReference type="OrthoDB" id="8794977at2"/>
<sequence length="161" mass="19176">MDKLILNNMKTIMSKYNIKNKKEVNLKNLNLDNFYLSIIPDDCLEIACDYILQDFKSANESNYEFFEDNNIWWIFAETGSGDSWAMKIDHENEIAFIDHDQENEFKPHLLHINFEKWLQLADLNRQFEELNGYEISLSKEFMKKLELISKGLSEIYPYSID</sequence>
<accession>A0A6I1MNI9</accession>
<dbReference type="AlphaFoldDB" id="A0A6I1MNI9"/>
<organism evidence="1 2">
    <name type="scientific">Clostridium tarantellae</name>
    <dbReference type="NCBI Taxonomy" id="39493"/>
    <lineage>
        <taxon>Bacteria</taxon>
        <taxon>Bacillati</taxon>
        <taxon>Bacillota</taxon>
        <taxon>Clostridia</taxon>
        <taxon>Eubacteriales</taxon>
        <taxon>Clostridiaceae</taxon>
        <taxon>Clostridium</taxon>
    </lineage>
</organism>
<keyword evidence="2" id="KW-1185">Reference proteome</keyword>
<dbReference type="Proteomes" id="UP000430345">
    <property type="component" value="Unassembled WGS sequence"/>
</dbReference>
<evidence type="ECO:0000313" key="2">
    <source>
        <dbReference type="Proteomes" id="UP000430345"/>
    </source>
</evidence>
<reference evidence="1 2" key="1">
    <citation type="submission" date="2019-10" db="EMBL/GenBank/DDBJ databases">
        <title>The Genome Sequence of Clostridium tarantellae Isolated from Fish Brain.</title>
        <authorList>
            <person name="Bano L."/>
            <person name="Kiel M."/>
            <person name="Sales G."/>
            <person name="Doxey A.C."/>
            <person name="Mansfield M.J."/>
            <person name="Schiavone M."/>
            <person name="Rossetto O."/>
            <person name="Pirazzini M."/>
            <person name="Dobrindt U."/>
            <person name="Montecucco C."/>
        </authorList>
    </citation>
    <scope>NUCLEOTIDE SEQUENCE [LARGE SCALE GENOMIC DNA]</scope>
    <source>
        <strain evidence="1 2">DSM 3997</strain>
    </source>
</reference>
<dbReference type="EMBL" id="WHJC01000236">
    <property type="protein sequence ID" value="MPQ44530.1"/>
    <property type="molecule type" value="Genomic_DNA"/>
</dbReference>
<evidence type="ECO:0000313" key="1">
    <source>
        <dbReference type="EMBL" id="MPQ44530.1"/>
    </source>
</evidence>
<gene>
    <name evidence="1" type="ORF">GBZ86_12305</name>
</gene>
<evidence type="ECO:0008006" key="3">
    <source>
        <dbReference type="Google" id="ProtNLM"/>
    </source>
</evidence>
<name>A0A6I1MNI9_9CLOT</name>
<proteinExistence type="predicted"/>
<comment type="caution">
    <text evidence="1">The sequence shown here is derived from an EMBL/GenBank/DDBJ whole genome shotgun (WGS) entry which is preliminary data.</text>
</comment>